<proteinExistence type="predicted"/>
<dbReference type="Proteomes" id="UP000198716">
    <property type="component" value="Unassembled WGS sequence"/>
</dbReference>
<evidence type="ECO:0000313" key="2">
    <source>
        <dbReference type="Proteomes" id="UP000198716"/>
    </source>
</evidence>
<name>A0A1I1WE93_9ACTN</name>
<dbReference type="InterPro" id="IPR025680">
    <property type="entry name" value="DddI"/>
</dbReference>
<accession>A0A1I1WE93</accession>
<dbReference type="RefSeq" id="WP_092926042.1">
    <property type="nucleotide sequence ID" value="NZ_FOMZ01000005.1"/>
</dbReference>
<dbReference type="EMBL" id="FOMZ01000005">
    <property type="protein sequence ID" value="SFD93474.1"/>
    <property type="molecule type" value="Genomic_DNA"/>
</dbReference>
<dbReference type="Pfam" id="PF14430">
    <property type="entry name" value="Imm1"/>
    <property type="match status" value="1"/>
</dbReference>
<sequence length="132" mass="14728">MTTNAIASELLTEGGIDVGELPADLDVVETLREANERQPQQAWSFFVNIADAASPEFSIGLDGDRGVVTWWDGQDSFRPAHGTNTEPVDYWRGGHHSQLPEGHEISADDALTALQEFLRTHERPTNIEWVWD</sequence>
<reference evidence="2" key="1">
    <citation type="submission" date="2016-10" db="EMBL/GenBank/DDBJ databases">
        <authorList>
            <person name="Varghese N."/>
            <person name="Submissions S."/>
        </authorList>
    </citation>
    <scope>NUCLEOTIDE SEQUENCE [LARGE SCALE GENOMIC DNA]</scope>
    <source>
        <strain evidence="2">DSM 45004</strain>
    </source>
</reference>
<evidence type="ECO:0000313" key="1">
    <source>
        <dbReference type="EMBL" id="SFD93474.1"/>
    </source>
</evidence>
<gene>
    <name evidence="1" type="ORF">SAMN04487819_105197</name>
</gene>
<protein>
    <submittedName>
        <fullName evidence="1">Immunity protein Imm1</fullName>
    </submittedName>
</protein>
<keyword evidence="2" id="KW-1185">Reference proteome</keyword>
<dbReference type="AlphaFoldDB" id="A0A1I1WE93"/>
<organism evidence="1 2">
    <name type="scientific">Actinopolyspora alba</name>
    <dbReference type="NCBI Taxonomy" id="673379"/>
    <lineage>
        <taxon>Bacteria</taxon>
        <taxon>Bacillati</taxon>
        <taxon>Actinomycetota</taxon>
        <taxon>Actinomycetes</taxon>
        <taxon>Actinopolysporales</taxon>
        <taxon>Actinopolysporaceae</taxon>
        <taxon>Actinopolyspora</taxon>
        <taxon>Actinopolyspora alba group</taxon>
    </lineage>
</organism>